<evidence type="ECO:0000256" key="3">
    <source>
        <dbReference type="ARBA" id="ARBA00023002"/>
    </source>
</evidence>
<dbReference type="AlphaFoldDB" id="A0A1L6MXE3"/>
<dbReference type="GO" id="GO:0004748">
    <property type="term" value="F:ribonucleoside-diphosphate reductase activity, thioredoxin disulfide as acceptor"/>
    <property type="evidence" value="ECO:0007669"/>
    <property type="project" value="TreeGrafter"/>
</dbReference>
<dbReference type="InterPro" id="IPR000788">
    <property type="entry name" value="RNR_lg_C"/>
</dbReference>
<dbReference type="STRING" id="1882918.BCY86_04710"/>
<dbReference type="KEGG" id="pabo:BCY86_04710"/>
<evidence type="ECO:0000256" key="4">
    <source>
        <dbReference type="ARBA" id="ARBA00023285"/>
    </source>
</evidence>
<keyword evidence="7" id="KW-1185">Reference proteome</keyword>
<dbReference type="RefSeq" id="WP_075276725.1">
    <property type="nucleotide sequence ID" value="NZ_CP016908.1"/>
</dbReference>
<dbReference type="EMBL" id="CP016908">
    <property type="protein sequence ID" value="APS00058.1"/>
    <property type="molecule type" value="Genomic_DNA"/>
</dbReference>
<protein>
    <recommendedName>
        <fullName evidence="5">Ribonucleotide reductase large subunit C-terminal domain-containing protein</fullName>
    </recommendedName>
</protein>
<evidence type="ECO:0000259" key="5">
    <source>
        <dbReference type="Pfam" id="PF02867"/>
    </source>
</evidence>
<evidence type="ECO:0000313" key="7">
    <source>
        <dbReference type="Proteomes" id="UP000185544"/>
    </source>
</evidence>
<comment type="cofactor">
    <cofactor evidence="1">
        <name>adenosylcob(III)alamin</name>
        <dbReference type="ChEBI" id="CHEBI:18408"/>
    </cofactor>
</comment>
<organism evidence="6 7">
    <name type="scientific">Pajaroellobacter abortibovis</name>
    <dbReference type="NCBI Taxonomy" id="1882918"/>
    <lineage>
        <taxon>Bacteria</taxon>
        <taxon>Pseudomonadati</taxon>
        <taxon>Myxococcota</taxon>
        <taxon>Polyangia</taxon>
        <taxon>Polyangiales</taxon>
        <taxon>Polyangiaceae</taxon>
    </lineage>
</organism>
<dbReference type="Proteomes" id="UP000185544">
    <property type="component" value="Chromosome"/>
</dbReference>
<reference evidence="6 7" key="1">
    <citation type="submission" date="2016-08" db="EMBL/GenBank/DDBJ databases">
        <title>Identification and validation of antigenic proteins from Pajaroellobacter abortibovis using de-novo genome sequence assembly and reverse vaccinology.</title>
        <authorList>
            <person name="Welly B.T."/>
            <person name="Miller M.R."/>
            <person name="Stott J.L."/>
            <person name="Blanchard M.T."/>
            <person name="Islas-Trejo A.D."/>
            <person name="O'Rourke S.M."/>
            <person name="Young A.E."/>
            <person name="Medrano J.F."/>
            <person name="Van Eenennaam A.L."/>
        </authorList>
    </citation>
    <scope>NUCLEOTIDE SEQUENCE [LARGE SCALE GENOMIC DNA]</scope>
    <source>
        <strain evidence="6 7">BTF92-0548A/99-0131</strain>
    </source>
</reference>
<proteinExistence type="predicted"/>
<dbReference type="InterPro" id="IPR050862">
    <property type="entry name" value="RdRp_reductase_class-2"/>
</dbReference>
<name>A0A1L6MXE3_9BACT</name>
<sequence length="121" mass="13991">MMASCQLFLSGAILKTVNLPHKATVEDVLHIYEEGWRLGLKAIAIYKDCAKLLTPFRVQVVVPLPKNRLSTLLLPDRKMSISSTPIWVRVRLPKKRMGFTREARVREHKIFLRIRQHEDGC</sequence>
<dbReference type="SUPFAM" id="SSF51998">
    <property type="entry name" value="PFL-like glycyl radical enzymes"/>
    <property type="match status" value="1"/>
</dbReference>
<feature type="domain" description="Ribonucleotide reductase large subunit C-terminal" evidence="5">
    <location>
        <begin position="1"/>
        <end position="46"/>
    </location>
</feature>
<dbReference type="PANTHER" id="PTHR43371:SF1">
    <property type="entry name" value="RIBONUCLEOSIDE-DIPHOSPHATE REDUCTASE"/>
    <property type="match status" value="1"/>
</dbReference>
<keyword evidence="4" id="KW-0170">Cobalt</keyword>
<dbReference type="Pfam" id="PF02867">
    <property type="entry name" value="Ribonuc_red_lgC"/>
    <property type="match status" value="1"/>
</dbReference>
<keyword evidence="2" id="KW-0846">Cobalamin</keyword>
<dbReference type="GO" id="GO:0031419">
    <property type="term" value="F:cobalamin binding"/>
    <property type="evidence" value="ECO:0007669"/>
    <property type="project" value="UniProtKB-KW"/>
</dbReference>
<keyword evidence="3" id="KW-0560">Oxidoreductase</keyword>
<evidence type="ECO:0000313" key="6">
    <source>
        <dbReference type="EMBL" id="APS00058.1"/>
    </source>
</evidence>
<evidence type="ECO:0000256" key="1">
    <source>
        <dbReference type="ARBA" id="ARBA00001922"/>
    </source>
</evidence>
<dbReference type="PANTHER" id="PTHR43371">
    <property type="entry name" value="VITAMIN B12-DEPENDENT RIBONUCLEOTIDE REDUCTASE"/>
    <property type="match status" value="1"/>
</dbReference>
<evidence type="ECO:0000256" key="2">
    <source>
        <dbReference type="ARBA" id="ARBA00022628"/>
    </source>
</evidence>
<dbReference type="Gene3D" id="3.20.70.20">
    <property type="match status" value="1"/>
</dbReference>
<dbReference type="OrthoDB" id="9762933at2"/>
<accession>A0A1L6MXE3</accession>
<gene>
    <name evidence="6" type="ORF">BCY86_04710</name>
</gene>